<evidence type="ECO:0008006" key="3">
    <source>
        <dbReference type="Google" id="ProtNLM"/>
    </source>
</evidence>
<protein>
    <recommendedName>
        <fullName evidence="3">hAT-like transposase RNase-H fold domain-containing protein</fullName>
    </recommendedName>
</protein>
<name>A0A3Q7JLG4_SOLLC</name>
<keyword evidence="2" id="KW-1185">Reference proteome</keyword>
<accession>A0A3Q7JLG4</accession>
<sequence length="203" mass="23477">MAVFKGTKQMVSLTTDTWPSIQRINYMILHKRIINFCPITSHIGEDLGKSIRNVQIIELSKQLTKWGTNLMGGSHLYIRCMAHIENLIVQDGTKEENVPIERVRQEVRYIRQSPARWKKFLECCENENLAKKSLCLDVPTRLNSTNMMLKRVIEYKGAIVEYADLNIGLTLHLNDWEGVKQITKYLEMFSNLTLKISGSQYVT</sequence>
<evidence type="ECO:0000313" key="2">
    <source>
        <dbReference type="Proteomes" id="UP000004994"/>
    </source>
</evidence>
<dbReference type="PANTHER" id="PTHR46481:SF3">
    <property type="entry name" value="HAT-LIKE TRANSPOSASE RNASE-H FOLD DOMAIN-CONTAINING PROTEIN"/>
    <property type="match status" value="1"/>
</dbReference>
<dbReference type="STRING" id="4081.A0A3Q7JLG4"/>
<dbReference type="InParanoid" id="A0A3Q7JLG4"/>
<evidence type="ECO:0000313" key="1">
    <source>
        <dbReference type="EnsemblPlants" id="Solyc11g032076.1.1"/>
    </source>
</evidence>
<proteinExistence type="predicted"/>
<dbReference type="EnsemblPlants" id="Solyc11g032076.1.1">
    <property type="protein sequence ID" value="Solyc11g032076.1.1"/>
    <property type="gene ID" value="Solyc11g032076.1"/>
</dbReference>
<dbReference type="InterPro" id="IPR052035">
    <property type="entry name" value="ZnF_BED_domain_contain"/>
</dbReference>
<dbReference type="SUPFAM" id="SSF53098">
    <property type="entry name" value="Ribonuclease H-like"/>
    <property type="match status" value="1"/>
</dbReference>
<dbReference type="Gramene" id="Solyc11g032076.1.1">
    <property type="protein sequence ID" value="Solyc11g032076.1.1"/>
    <property type="gene ID" value="Solyc11g032076.1"/>
</dbReference>
<reference evidence="1" key="2">
    <citation type="submission" date="2019-01" db="UniProtKB">
        <authorList>
            <consortium name="EnsemblPlants"/>
        </authorList>
    </citation>
    <scope>IDENTIFICATION</scope>
    <source>
        <strain evidence="1">cv. Heinz 1706</strain>
    </source>
</reference>
<dbReference type="PANTHER" id="PTHR46481">
    <property type="entry name" value="ZINC FINGER BED DOMAIN-CONTAINING PROTEIN 4"/>
    <property type="match status" value="1"/>
</dbReference>
<reference evidence="1" key="1">
    <citation type="journal article" date="2012" name="Nature">
        <title>The tomato genome sequence provides insights into fleshy fruit evolution.</title>
        <authorList>
            <consortium name="Tomato Genome Consortium"/>
        </authorList>
    </citation>
    <scope>NUCLEOTIDE SEQUENCE [LARGE SCALE GENOMIC DNA]</scope>
    <source>
        <strain evidence="1">cv. Heinz 1706</strain>
    </source>
</reference>
<dbReference type="AlphaFoldDB" id="A0A3Q7JLG4"/>
<dbReference type="Proteomes" id="UP000004994">
    <property type="component" value="Chromosome 11"/>
</dbReference>
<dbReference type="InterPro" id="IPR012337">
    <property type="entry name" value="RNaseH-like_sf"/>
</dbReference>
<organism evidence="1">
    <name type="scientific">Solanum lycopersicum</name>
    <name type="common">Tomato</name>
    <name type="synonym">Lycopersicon esculentum</name>
    <dbReference type="NCBI Taxonomy" id="4081"/>
    <lineage>
        <taxon>Eukaryota</taxon>
        <taxon>Viridiplantae</taxon>
        <taxon>Streptophyta</taxon>
        <taxon>Embryophyta</taxon>
        <taxon>Tracheophyta</taxon>
        <taxon>Spermatophyta</taxon>
        <taxon>Magnoliopsida</taxon>
        <taxon>eudicotyledons</taxon>
        <taxon>Gunneridae</taxon>
        <taxon>Pentapetalae</taxon>
        <taxon>asterids</taxon>
        <taxon>lamiids</taxon>
        <taxon>Solanales</taxon>
        <taxon>Solanaceae</taxon>
        <taxon>Solanoideae</taxon>
        <taxon>Solaneae</taxon>
        <taxon>Solanum</taxon>
        <taxon>Solanum subgen. Lycopersicon</taxon>
    </lineage>
</organism>